<dbReference type="PROSITE" id="PS51257">
    <property type="entry name" value="PROKAR_LIPOPROTEIN"/>
    <property type="match status" value="1"/>
</dbReference>
<reference evidence="4 5" key="1">
    <citation type="submission" date="2023-03" db="EMBL/GenBank/DDBJ databases">
        <title>Draft genome sequence of the bacteria which degrade cell wall of Tricholomamatutake.</title>
        <authorList>
            <person name="Konishi Y."/>
            <person name="Fukuta Y."/>
            <person name="Shirasaka N."/>
        </authorList>
    </citation>
    <scope>NUCLEOTIDE SEQUENCE [LARGE SCALE GENOMIC DNA]</scope>
    <source>
        <strain evidence="5">mu1</strain>
    </source>
</reference>
<protein>
    <recommendedName>
        <fullName evidence="6">ABC transporter substrate-binding protein</fullName>
    </recommendedName>
</protein>
<dbReference type="EMBL" id="BSSQ01000035">
    <property type="protein sequence ID" value="GLX71512.1"/>
    <property type="molecule type" value="Genomic_DNA"/>
</dbReference>
<feature type="chain" id="PRO_5046738840" description="ABC transporter substrate-binding protein" evidence="3">
    <location>
        <begin position="22"/>
        <end position="582"/>
    </location>
</feature>
<feature type="signal peptide" evidence="3">
    <location>
        <begin position="1"/>
        <end position="21"/>
    </location>
</feature>
<comment type="caution">
    <text evidence="4">The sequence shown here is derived from an EMBL/GenBank/DDBJ whole genome shotgun (WGS) entry which is preliminary data.</text>
</comment>
<gene>
    <name evidence="4" type="ORF">MU1_58620</name>
</gene>
<feature type="region of interest" description="Disordered" evidence="2">
    <location>
        <begin position="25"/>
        <end position="48"/>
    </location>
</feature>
<accession>A0ABQ6GR48</accession>
<dbReference type="InterPro" id="IPR050490">
    <property type="entry name" value="Bact_solute-bd_prot1"/>
</dbReference>
<dbReference type="Gene3D" id="3.40.190.10">
    <property type="entry name" value="Periplasmic binding protein-like II"/>
    <property type="match status" value="3"/>
</dbReference>
<proteinExistence type="predicted"/>
<evidence type="ECO:0000256" key="3">
    <source>
        <dbReference type="SAM" id="SignalP"/>
    </source>
</evidence>
<keyword evidence="1 3" id="KW-0732">Signal</keyword>
<evidence type="ECO:0008006" key="6">
    <source>
        <dbReference type="Google" id="ProtNLM"/>
    </source>
</evidence>
<evidence type="ECO:0000313" key="5">
    <source>
        <dbReference type="Proteomes" id="UP001157114"/>
    </source>
</evidence>
<evidence type="ECO:0000313" key="4">
    <source>
        <dbReference type="EMBL" id="GLX71512.1"/>
    </source>
</evidence>
<name>A0ABQ6GR48_9BACL</name>
<dbReference type="PANTHER" id="PTHR43649:SF33">
    <property type="entry name" value="POLYGALACTURONAN_RHAMNOGALACTURONAN-BINDING PROTEIN YTCQ"/>
    <property type="match status" value="1"/>
</dbReference>
<dbReference type="RefSeq" id="WP_284242327.1">
    <property type="nucleotide sequence ID" value="NZ_BSSQ01000035.1"/>
</dbReference>
<keyword evidence="5" id="KW-1185">Reference proteome</keyword>
<dbReference type="SUPFAM" id="SSF53850">
    <property type="entry name" value="Periplasmic binding protein-like II"/>
    <property type="match status" value="1"/>
</dbReference>
<sequence length="582" mass="64685">MKRSKTILSVVIACSMIMATAACSSSNKNDSTSAENKNNPVVDDNADPMAPYKETVNYTVVRSVNQDPKFPAGESYEKNSFQDYVEKTLNVKGKLLWTAPSDGDQYPKKLSLDIASNRIPDIFTIEGQNIVSMLNTLVEGDMIEDLTPYYEKYASQTVKDRYAQNPYAFNTVNFGGKMMAIPYGMEKEQPMLVWVREDWRKKLNLPEPKTIDDVRTISKAFATQDPDGNGKQDTLGLVAQSSSMYSPAFDLHTLDSIYWAMNAFPATWIQGEDGKVKYGGIQPEAKAALSVLRDMYKEGSLDKEYGLKDGGKTTEDVSSGRAGMVFEAWYAPYYPLGNTLQNNPNADWKAYPLLSADGKLNVGSNPSPAGYLVVKKGFKHPELLMKLINLSTEFKDKTIPELQDAYEKYEQAGTVSVAQHPQYVDLAVIEPAMIYNQQKKYDDILAGKADKSILLPTEISSFEQIEAEMKNPLENVLKSNPTKEALGTAIANRIGFLAYNNAMKTVIDNESNIVVTPNAFAGQTPTMVKSWADLQSLQKQAYLKIIIGSQPIDSFDDFVKQWNGQGGSQITQEVQAELDKRK</sequence>
<organism evidence="4 5">
    <name type="scientific">Paenibacillus glycanilyticus</name>
    <dbReference type="NCBI Taxonomy" id="126569"/>
    <lineage>
        <taxon>Bacteria</taxon>
        <taxon>Bacillati</taxon>
        <taxon>Bacillota</taxon>
        <taxon>Bacilli</taxon>
        <taxon>Bacillales</taxon>
        <taxon>Paenibacillaceae</taxon>
        <taxon>Paenibacillus</taxon>
    </lineage>
</organism>
<evidence type="ECO:0000256" key="1">
    <source>
        <dbReference type="ARBA" id="ARBA00022729"/>
    </source>
</evidence>
<dbReference type="PANTHER" id="PTHR43649">
    <property type="entry name" value="ARABINOSE-BINDING PROTEIN-RELATED"/>
    <property type="match status" value="1"/>
</dbReference>
<dbReference type="Proteomes" id="UP001157114">
    <property type="component" value="Unassembled WGS sequence"/>
</dbReference>
<evidence type="ECO:0000256" key="2">
    <source>
        <dbReference type="SAM" id="MobiDB-lite"/>
    </source>
</evidence>
<feature type="compositionally biased region" description="Polar residues" evidence="2">
    <location>
        <begin position="25"/>
        <end position="39"/>
    </location>
</feature>